<feature type="compositionally biased region" description="Polar residues" evidence="1">
    <location>
        <begin position="41"/>
        <end position="58"/>
    </location>
</feature>
<dbReference type="PANTHER" id="PTHR15837">
    <property type="entry name" value="RAN GUANINE NUCLEOTIDE RELEASE FACTOR"/>
    <property type="match status" value="1"/>
</dbReference>
<dbReference type="Gene3D" id="3.40.50.1010">
    <property type="entry name" value="5'-nuclease"/>
    <property type="match status" value="1"/>
</dbReference>
<dbReference type="PANTHER" id="PTHR15837:SF5">
    <property type="entry name" value="NYN DOMAIN-CONTAINING PROTEIN"/>
    <property type="match status" value="1"/>
</dbReference>
<name>A0A6A6TS03_9PLEO</name>
<gene>
    <name evidence="2" type="ORF">K491DRAFT_687094</name>
</gene>
<feature type="region of interest" description="Disordered" evidence="1">
    <location>
        <begin position="1"/>
        <end position="58"/>
    </location>
</feature>
<evidence type="ECO:0000313" key="2">
    <source>
        <dbReference type="EMBL" id="KAF2661688.1"/>
    </source>
</evidence>
<feature type="region of interest" description="Disordered" evidence="1">
    <location>
        <begin position="195"/>
        <end position="222"/>
    </location>
</feature>
<dbReference type="EMBL" id="MU004292">
    <property type="protein sequence ID" value="KAF2661688.1"/>
    <property type="molecule type" value="Genomic_DNA"/>
</dbReference>
<feature type="region of interest" description="Disordered" evidence="1">
    <location>
        <begin position="519"/>
        <end position="541"/>
    </location>
</feature>
<dbReference type="OrthoDB" id="5590473at2759"/>
<proteinExistence type="predicted"/>
<feature type="region of interest" description="Disordered" evidence="1">
    <location>
        <begin position="78"/>
        <end position="171"/>
    </location>
</feature>
<reference evidence="2" key="1">
    <citation type="journal article" date="2020" name="Stud. Mycol.">
        <title>101 Dothideomycetes genomes: a test case for predicting lifestyles and emergence of pathogens.</title>
        <authorList>
            <person name="Haridas S."/>
            <person name="Albert R."/>
            <person name="Binder M."/>
            <person name="Bloem J."/>
            <person name="Labutti K."/>
            <person name="Salamov A."/>
            <person name="Andreopoulos B."/>
            <person name="Baker S."/>
            <person name="Barry K."/>
            <person name="Bills G."/>
            <person name="Bluhm B."/>
            <person name="Cannon C."/>
            <person name="Castanera R."/>
            <person name="Culley D."/>
            <person name="Daum C."/>
            <person name="Ezra D."/>
            <person name="Gonzalez J."/>
            <person name="Henrissat B."/>
            <person name="Kuo A."/>
            <person name="Liang C."/>
            <person name="Lipzen A."/>
            <person name="Lutzoni F."/>
            <person name="Magnuson J."/>
            <person name="Mondo S."/>
            <person name="Nolan M."/>
            <person name="Ohm R."/>
            <person name="Pangilinan J."/>
            <person name="Park H.-J."/>
            <person name="Ramirez L."/>
            <person name="Alfaro M."/>
            <person name="Sun H."/>
            <person name="Tritt A."/>
            <person name="Yoshinaga Y."/>
            <person name="Zwiers L.-H."/>
            <person name="Turgeon B."/>
            <person name="Goodwin S."/>
            <person name="Spatafora J."/>
            <person name="Crous P."/>
            <person name="Grigoriev I."/>
        </authorList>
    </citation>
    <scope>NUCLEOTIDE SEQUENCE</scope>
    <source>
        <strain evidence="2">CBS 122681</strain>
    </source>
</reference>
<feature type="compositionally biased region" description="Pro residues" evidence="1">
    <location>
        <begin position="530"/>
        <end position="540"/>
    </location>
</feature>
<accession>A0A6A6TS03</accession>
<dbReference type="GO" id="GO:0005085">
    <property type="term" value="F:guanyl-nucleotide exchange factor activity"/>
    <property type="evidence" value="ECO:0007669"/>
    <property type="project" value="TreeGrafter"/>
</dbReference>
<dbReference type="GO" id="GO:0031267">
    <property type="term" value="F:small GTPase binding"/>
    <property type="evidence" value="ECO:0007669"/>
    <property type="project" value="TreeGrafter"/>
</dbReference>
<evidence type="ECO:0000256" key="1">
    <source>
        <dbReference type="SAM" id="MobiDB-lite"/>
    </source>
</evidence>
<dbReference type="CDD" id="cd18724">
    <property type="entry name" value="PIN_LabA-like"/>
    <property type="match status" value="1"/>
</dbReference>
<dbReference type="Proteomes" id="UP000799324">
    <property type="component" value="Unassembled WGS sequence"/>
</dbReference>
<evidence type="ECO:0000313" key="3">
    <source>
        <dbReference type="Proteomes" id="UP000799324"/>
    </source>
</evidence>
<dbReference type="InterPro" id="IPR007681">
    <property type="entry name" value="Mog1"/>
</dbReference>
<dbReference type="AlphaFoldDB" id="A0A6A6TS03"/>
<feature type="compositionally biased region" description="Basic and acidic residues" evidence="1">
    <location>
        <begin position="153"/>
        <end position="171"/>
    </location>
</feature>
<sequence>MPFRPPESPWDFRPVLDLIDSDGTEHDNDPWPFYTEKGSPDNGTNQQGSNHVSNKPTISLGTFSSLWEKLGISFDEPKPKIFHVQPENEKPTSPRTAPVSHPIESQDAPNRATGQSETARALEKLSQTKVDDSYAGMNRKQRSKARLQAAKLRQTEDARKTTYDKEEQEKRDIKAKLAALADQEIYSPRKDAHPVTVLSDQKPARSRSNVGAKVRPASPTECDPLGIKEESGLHVASSQPTHPPPALSKVESSAIATPAPRNQGFVTPQISQFPLPRPGFNTKSFSNSQVPQIQPHAVPALADINASLNKQYPTAVAPPMYPKYYPHGHLPPLNGNARSFTPATTPLAAGLVPSAVQPLNTPTKAKVLVPMSREDRDFEFLKKLMCNFAEDKKWLVSPMRLSVDSMSSTGIHVFVDASNILIGLRNTLRDMRRDTYVEMSFDCLALLLERRRPVSKRVYAGSTRASATHASTEKFTELAGAVGYEQNIYEQVLKVREPTEKQLFFRDVEKYGYAKAIQMRDGSGSDSETGPPPTTPPPAPKWVEQGVDESLHLKMCQSIIDTQVPTTMVLATGDGAAAEYSDGFLAQVERALKNGWKVELVSWKQQTNSGYKNRKFKAKWGDRFKIIELDEYIDYMIDT</sequence>
<dbReference type="GO" id="GO:0005634">
    <property type="term" value="C:nucleus"/>
    <property type="evidence" value="ECO:0007669"/>
    <property type="project" value="TreeGrafter"/>
</dbReference>
<organism evidence="2 3">
    <name type="scientific">Lophiostoma macrostomum CBS 122681</name>
    <dbReference type="NCBI Taxonomy" id="1314788"/>
    <lineage>
        <taxon>Eukaryota</taxon>
        <taxon>Fungi</taxon>
        <taxon>Dikarya</taxon>
        <taxon>Ascomycota</taxon>
        <taxon>Pezizomycotina</taxon>
        <taxon>Dothideomycetes</taxon>
        <taxon>Pleosporomycetidae</taxon>
        <taxon>Pleosporales</taxon>
        <taxon>Lophiostomataceae</taxon>
        <taxon>Lophiostoma</taxon>
    </lineage>
</organism>
<protein>
    <recommendedName>
        <fullName evidence="4">NYN domain-containing protein</fullName>
    </recommendedName>
</protein>
<evidence type="ECO:0008006" key="4">
    <source>
        <dbReference type="Google" id="ProtNLM"/>
    </source>
</evidence>
<dbReference type="GO" id="GO:0006606">
    <property type="term" value="P:protein import into nucleus"/>
    <property type="evidence" value="ECO:0007669"/>
    <property type="project" value="TreeGrafter"/>
</dbReference>
<keyword evidence="3" id="KW-1185">Reference proteome</keyword>